<reference evidence="2 3" key="1">
    <citation type="submission" date="2019-05" db="EMBL/GenBank/DDBJ databases">
        <title>Emergence of the Ug99 lineage of the wheat stem rust pathogen through somatic hybridization.</title>
        <authorList>
            <person name="Li F."/>
            <person name="Upadhyaya N.M."/>
            <person name="Sperschneider J."/>
            <person name="Matny O."/>
            <person name="Nguyen-Phuc H."/>
            <person name="Mago R."/>
            <person name="Raley C."/>
            <person name="Miller M.E."/>
            <person name="Silverstein K.A.T."/>
            <person name="Henningsen E."/>
            <person name="Hirsch C.D."/>
            <person name="Visser B."/>
            <person name="Pretorius Z.A."/>
            <person name="Steffenson B.J."/>
            <person name="Schwessinger B."/>
            <person name="Dodds P.N."/>
            <person name="Figueroa M."/>
        </authorList>
    </citation>
    <scope>NUCLEOTIDE SEQUENCE [LARGE SCALE GENOMIC DNA]</scope>
    <source>
        <strain evidence="2">21-0</strain>
    </source>
</reference>
<keyword evidence="1" id="KW-0812">Transmembrane</keyword>
<comment type="caution">
    <text evidence="2">The sequence shown here is derived from an EMBL/GenBank/DDBJ whole genome shotgun (WGS) entry which is preliminary data.</text>
</comment>
<protein>
    <submittedName>
        <fullName evidence="2">Uncharacterized protein</fullName>
    </submittedName>
</protein>
<gene>
    <name evidence="2" type="ORF">PGT21_021537</name>
</gene>
<organism evidence="2 3">
    <name type="scientific">Puccinia graminis f. sp. tritici</name>
    <dbReference type="NCBI Taxonomy" id="56615"/>
    <lineage>
        <taxon>Eukaryota</taxon>
        <taxon>Fungi</taxon>
        <taxon>Dikarya</taxon>
        <taxon>Basidiomycota</taxon>
        <taxon>Pucciniomycotina</taxon>
        <taxon>Pucciniomycetes</taxon>
        <taxon>Pucciniales</taxon>
        <taxon>Pucciniaceae</taxon>
        <taxon>Puccinia</taxon>
    </lineage>
</organism>
<evidence type="ECO:0000256" key="1">
    <source>
        <dbReference type="SAM" id="Phobius"/>
    </source>
</evidence>
<accession>A0A5B0QTN9</accession>
<keyword evidence="1" id="KW-0472">Membrane</keyword>
<dbReference type="AlphaFoldDB" id="A0A5B0QTN9"/>
<dbReference type="EMBL" id="VSWC01000003">
    <property type="protein sequence ID" value="KAA1116651.1"/>
    <property type="molecule type" value="Genomic_DNA"/>
</dbReference>
<evidence type="ECO:0000313" key="2">
    <source>
        <dbReference type="EMBL" id="KAA1116651.1"/>
    </source>
</evidence>
<name>A0A5B0QTN9_PUCGR</name>
<feature type="transmembrane region" description="Helical" evidence="1">
    <location>
        <begin position="136"/>
        <end position="157"/>
    </location>
</feature>
<proteinExistence type="predicted"/>
<evidence type="ECO:0000313" key="3">
    <source>
        <dbReference type="Proteomes" id="UP000324748"/>
    </source>
</evidence>
<sequence length="161" mass="18063">MLSKALAQIPSPRVVELGLAEVKPEGFRSSEMAIIGLTGRQGHRFGTDVIDDRLDWIHRRFEFQVDPQDPREQDRCGLLKMSNGSLDSQSSSICSFRRARRWESKRVKSSSRFLICSRESNVEVLLVIMPIGRRSLVFRWLLIFAGGPSLLGGPSLFGSGD</sequence>
<keyword evidence="3" id="KW-1185">Reference proteome</keyword>
<keyword evidence="1" id="KW-1133">Transmembrane helix</keyword>
<dbReference type="Proteomes" id="UP000324748">
    <property type="component" value="Unassembled WGS sequence"/>
</dbReference>